<comment type="caution">
    <text evidence="2">The sequence shown here is derived from an EMBL/GenBank/DDBJ whole genome shotgun (WGS) entry which is preliminary data.</text>
</comment>
<dbReference type="EMBL" id="JAWJZF010000503">
    <property type="protein sequence ID" value="MDX2296646.1"/>
    <property type="molecule type" value="Genomic_DNA"/>
</dbReference>
<reference evidence="2 3" key="1">
    <citation type="submission" date="2023-10" db="EMBL/GenBank/DDBJ databases">
        <authorList>
            <person name="Wang X.X."/>
        </authorList>
    </citation>
    <scope>NUCLEOTIDE SEQUENCE [LARGE SCALE GENOMIC DNA]</scope>
    <source>
        <strain evidence="2 3">NBRC 12816</strain>
    </source>
</reference>
<dbReference type="InterPro" id="IPR000182">
    <property type="entry name" value="GNAT_dom"/>
</dbReference>
<accession>A0ABU4KFX3</accession>
<protein>
    <submittedName>
        <fullName evidence="2">GNAT family N-acetyltransferase</fullName>
    </submittedName>
</protein>
<evidence type="ECO:0000259" key="1">
    <source>
        <dbReference type="PROSITE" id="PS51186"/>
    </source>
</evidence>
<feature type="domain" description="N-acetyltransferase" evidence="1">
    <location>
        <begin position="9"/>
        <end position="167"/>
    </location>
</feature>
<dbReference type="InterPro" id="IPR051531">
    <property type="entry name" value="N-acetyltransferase"/>
</dbReference>
<dbReference type="PROSITE" id="PS51186">
    <property type="entry name" value="GNAT"/>
    <property type="match status" value="1"/>
</dbReference>
<evidence type="ECO:0000313" key="3">
    <source>
        <dbReference type="Proteomes" id="UP001278571"/>
    </source>
</evidence>
<dbReference type="InterPro" id="IPR016181">
    <property type="entry name" value="Acyl_CoA_acyltransferase"/>
</dbReference>
<dbReference type="PANTHER" id="PTHR43792:SF1">
    <property type="entry name" value="N-ACETYLTRANSFERASE DOMAIN-CONTAINING PROTEIN"/>
    <property type="match status" value="1"/>
</dbReference>
<dbReference type="Pfam" id="PF13302">
    <property type="entry name" value="Acetyltransf_3"/>
    <property type="match status" value="1"/>
</dbReference>
<dbReference type="Gene3D" id="3.40.630.30">
    <property type="match status" value="1"/>
</dbReference>
<organism evidence="2 3">
    <name type="scientific">Streptomyces roseolus</name>
    <dbReference type="NCBI Taxonomy" id="67358"/>
    <lineage>
        <taxon>Bacteria</taxon>
        <taxon>Bacillati</taxon>
        <taxon>Actinomycetota</taxon>
        <taxon>Actinomycetes</taxon>
        <taxon>Kitasatosporales</taxon>
        <taxon>Streptomycetaceae</taxon>
        <taxon>Streptomyces</taxon>
    </lineage>
</organism>
<dbReference type="RefSeq" id="WP_319012811.1">
    <property type="nucleotide sequence ID" value="NZ_JAWJZF010000503.1"/>
</dbReference>
<sequence>MTELRTERLLLRGWRASDLDPWAAMNADPAVREHLGAPLTRPESDAVAARMRADLDRRGFGWWAVEERATGAFIGRVGLDVVGDDMPFAGVDIGWRLTRSAWGHGYATEAARACLTYGFDVLGLAEVLASTTVGNVRSQSVMRRIGMTHDPADDFEDPSVPEGPLRRCVLYRATAGPRTAAPVADASR</sequence>
<dbReference type="Proteomes" id="UP001278571">
    <property type="component" value="Unassembled WGS sequence"/>
</dbReference>
<proteinExistence type="predicted"/>
<name>A0ABU4KFX3_9ACTN</name>
<keyword evidence="3" id="KW-1185">Reference proteome</keyword>
<gene>
    <name evidence="2" type="ORF">R2363_31300</name>
</gene>
<dbReference type="PANTHER" id="PTHR43792">
    <property type="entry name" value="GNAT FAMILY, PUTATIVE (AFU_ORTHOLOGUE AFUA_3G00765)-RELATED-RELATED"/>
    <property type="match status" value="1"/>
</dbReference>
<evidence type="ECO:0000313" key="2">
    <source>
        <dbReference type="EMBL" id="MDX2296646.1"/>
    </source>
</evidence>
<dbReference type="SUPFAM" id="SSF55729">
    <property type="entry name" value="Acyl-CoA N-acyltransferases (Nat)"/>
    <property type="match status" value="1"/>
</dbReference>